<name>A0ABW2BLJ5_9HYPH</name>
<evidence type="ECO:0000313" key="4">
    <source>
        <dbReference type="EMBL" id="MFC6790876.1"/>
    </source>
</evidence>
<keyword evidence="2" id="KW-0560">Oxidoreductase</keyword>
<keyword evidence="1" id="KW-0285">Flavoprotein</keyword>
<dbReference type="Pfam" id="PF00890">
    <property type="entry name" value="FAD_binding_2"/>
    <property type="match status" value="1"/>
</dbReference>
<proteinExistence type="predicted"/>
<dbReference type="SUPFAM" id="SSF51905">
    <property type="entry name" value="FAD/NAD(P)-binding domain"/>
    <property type="match status" value="1"/>
</dbReference>
<accession>A0ABW2BLJ5</accession>
<sequence>MATVEDGQILSADLCIVGAGAAGITLALQFADSGLRVLLLEGGEAQKLPEAQSLYAGTVDEPELHSPPDRYRERRFGGTTTVWSGRCLPYDPIDFDRRPWIAESGWPISYEDVAKHYPAAMTLCEAGDYVFSAENVKPGACAR</sequence>
<dbReference type="InterPro" id="IPR003953">
    <property type="entry name" value="FAD-dep_OxRdtase_2_FAD-bd"/>
</dbReference>
<feature type="domain" description="FAD-dependent oxidoreductase 2 FAD-binding" evidence="3">
    <location>
        <begin position="13"/>
        <end position="48"/>
    </location>
</feature>
<dbReference type="Gene3D" id="3.50.50.60">
    <property type="entry name" value="FAD/NAD(P)-binding domain"/>
    <property type="match status" value="1"/>
</dbReference>
<dbReference type="Proteomes" id="UP001596292">
    <property type="component" value="Unassembled WGS sequence"/>
</dbReference>
<dbReference type="EMBL" id="JBHSWN010000001">
    <property type="protein sequence ID" value="MFC6790876.1"/>
    <property type="molecule type" value="Genomic_DNA"/>
</dbReference>
<evidence type="ECO:0000256" key="1">
    <source>
        <dbReference type="ARBA" id="ARBA00022630"/>
    </source>
</evidence>
<gene>
    <name evidence="4" type="ORF">ACFQE0_15390</name>
</gene>
<keyword evidence="5" id="KW-1185">Reference proteome</keyword>
<evidence type="ECO:0000313" key="5">
    <source>
        <dbReference type="Proteomes" id="UP001596292"/>
    </source>
</evidence>
<reference evidence="5" key="1">
    <citation type="journal article" date="2019" name="Int. J. Syst. Evol. Microbiol.">
        <title>The Global Catalogue of Microorganisms (GCM) 10K type strain sequencing project: providing services to taxonomists for standard genome sequencing and annotation.</title>
        <authorList>
            <consortium name="The Broad Institute Genomics Platform"/>
            <consortium name="The Broad Institute Genome Sequencing Center for Infectious Disease"/>
            <person name="Wu L."/>
            <person name="Ma J."/>
        </authorList>
    </citation>
    <scope>NUCLEOTIDE SEQUENCE [LARGE SCALE GENOMIC DNA]</scope>
    <source>
        <strain evidence="5">CCUG 48316</strain>
    </source>
</reference>
<dbReference type="InterPro" id="IPR036188">
    <property type="entry name" value="FAD/NAD-bd_sf"/>
</dbReference>
<dbReference type="RefSeq" id="WP_378971154.1">
    <property type="nucleotide sequence ID" value="NZ_JBHSWN010000001.1"/>
</dbReference>
<evidence type="ECO:0000256" key="2">
    <source>
        <dbReference type="ARBA" id="ARBA00023002"/>
    </source>
</evidence>
<evidence type="ECO:0000259" key="3">
    <source>
        <dbReference type="Pfam" id="PF00890"/>
    </source>
</evidence>
<organism evidence="4 5">
    <name type="scientific">Methylobacterium komagatae</name>
    <dbReference type="NCBI Taxonomy" id="374425"/>
    <lineage>
        <taxon>Bacteria</taxon>
        <taxon>Pseudomonadati</taxon>
        <taxon>Pseudomonadota</taxon>
        <taxon>Alphaproteobacteria</taxon>
        <taxon>Hyphomicrobiales</taxon>
        <taxon>Methylobacteriaceae</taxon>
        <taxon>Methylobacterium</taxon>
    </lineage>
</organism>
<comment type="caution">
    <text evidence="4">The sequence shown here is derived from an EMBL/GenBank/DDBJ whole genome shotgun (WGS) entry which is preliminary data.</text>
</comment>
<protein>
    <submittedName>
        <fullName evidence="4">FAD-binding protein</fullName>
    </submittedName>
</protein>